<name>A0A5B0M326_PUCGR</name>
<dbReference type="Proteomes" id="UP000325313">
    <property type="component" value="Unassembled WGS sequence"/>
</dbReference>
<gene>
    <name evidence="1" type="primary">MEMO1_2</name>
    <name evidence="1" type="ORF">PGTUg99_012691</name>
</gene>
<evidence type="ECO:0000313" key="2">
    <source>
        <dbReference type="Proteomes" id="UP000325313"/>
    </source>
</evidence>
<organism evidence="1 2">
    <name type="scientific">Puccinia graminis f. sp. tritici</name>
    <dbReference type="NCBI Taxonomy" id="56615"/>
    <lineage>
        <taxon>Eukaryota</taxon>
        <taxon>Fungi</taxon>
        <taxon>Dikarya</taxon>
        <taxon>Basidiomycota</taxon>
        <taxon>Pucciniomycotina</taxon>
        <taxon>Pucciniomycetes</taxon>
        <taxon>Pucciniales</taxon>
        <taxon>Pucciniaceae</taxon>
        <taxon>Puccinia</taxon>
    </lineage>
</organism>
<proteinExistence type="predicted"/>
<dbReference type="EMBL" id="VDEP01000479">
    <property type="protein sequence ID" value="KAA1071192.1"/>
    <property type="molecule type" value="Genomic_DNA"/>
</dbReference>
<evidence type="ECO:0000313" key="1">
    <source>
        <dbReference type="EMBL" id="KAA1071192.1"/>
    </source>
</evidence>
<accession>A0A5B0M326</accession>
<reference evidence="1 2" key="1">
    <citation type="submission" date="2019-05" db="EMBL/GenBank/DDBJ databases">
        <title>Emergence of the Ug99 lineage of the wheat stem rust pathogen through somatic hybridization.</title>
        <authorList>
            <person name="Li F."/>
            <person name="Upadhyaya N.M."/>
            <person name="Sperschneider J."/>
            <person name="Matny O."/>
            <person name="Nguyen-Phuc H."/>
            <person name="Mago R."/>
            <person name="Raley C."/>
            <person name="Miller M.E."/>
            <person name="Silverstein K.A.T."/>
            <person name="Henningsen E."/>
            <person name="Hirsch C.D."/>
            <person name="Visser B."/>
            <person name="Pretorius Z.A."/>
            <person name="Steffenson B.J."/>
            <person name="Schwessinger B."/>
            <person name="Dodds P.N."/>
            <person name="Figueroa M."/>
        </authorList>
    </citation>
    <scope>NUCLEOTIDE SEQUENCE [LARGE SCALE GENOMIC DNA]</scope>
    <source>
        <strain evidence="1 2">Ug99</strain>
    </source>
</reference>
<dbReference type="AlphaFoldDB" id="A0A5B0M326"/>
<sequence>MAASHPDIRADADIRLLFLGKPASASGYPPALAGIQAGILGYPPFKGPARDRLEAAGRVEWNCLIFTVGIDSLPSAVAN</sequence>
<protein>
    <submittedName>
        <fullName evidence="1">Protein memo1</fullName>
    </submittedName>
</protein>
<comment type="caution">
    <text evidence="1">The sequence shown here is derived from an EMBL/GenBank/DDBJ whole genome shotgun (WGS) entry which is preliminary data.</text>
</comment>